<dbReference type="Proteomes" id="UP001499967">
    <property type="component" value="Unassembled WGS sequence"/>
</dbReference>
<evidence type="ECO:0000313" key="2">
    <source>
        <dbReference type="Proteomes" id="UP001499967"/>
    </source>
</evidence>
<sequence length="114" mass="12117">MTGTPRPAEHELLDAARWYARLGDVLADAGRRVAVLGELIGGDWPDARGREWAARTEQLGAELGREAGAAAELGAAHARQAGAGRRHTGMRLGGVEAERVEDERGMRIAELPPG</sequence>
<protein>
    <submittedName>
        <fullName evidence="1">Uncharacterized protein</fullName>
    </submittedName>
</protein>
<dbReference type="RefSeq" id="WP_343947271.1">
    <property type="nucleotide sequence ID" value="NZ_BAAAHP010000364.1"/>
</dbReference>
<evidence type="ECO:0000313" key="1">
    <source>
        <dbReference type="EMBL" id="GAA0910615.1"/>
    </source>
</evidence>
<accession>A0ABN1NK48</accession>
<reference evidence="1 2" key="1">
    <citation type="journal article" date="2019" name="Int. J. Syst. Evol. Microbiol.">
        <title>The Global Catalogue of Microorganisms (GCM) 10K type strain sequencing project: providing services to taxonomists for standard genome sequencing and annotation.</title>
        <authorList>
            <consortium name="The Broad Institute Genomics Platform"/>
            <consortium name="The Broad Institute Genome Sequencing Center for Infectious Disease"/>
            <person name="Wu L."/>
            <person name="Ma J."/>
        </authorList>
    </citation>
    <scope>NUCLEOTIDE SEQUENCE [LARGE SCALE GENOMIC DNA]</scope>
    <source>
        <strain evidence="1 2">JCM 11117</strain>
    </source>
</reference>
<dbReference type="EMBL" id="BAAAHP010000364">
    <property type="protein sequence ID" value="GAA0910615.1"/>
    <property type="molecule type" value="Genomic_DNA"/>
</dbReference>
<keyword evidence="2" id="KW-1185">Reference proteome</keyword>
<comment type="caution">
    <text evidence="1">The sequence shown here is derived from an EMBL/GenBank/DDBJ whole genome shotgun (WGS) entry which is preliminary data.</text>
</comment>
<organism evidence="1 2">
    <name type="scientific">Pseudonocardia zijingensis</name>
    <dbReference type="NCBI Taxonomy" id="153376"/>
    <lineage>
        <taxon>Bacteria</taxon>
        <taxon>Bacillati</taxon>
        <taxon>Actinomycetota</taxon>
        <taxon>Actinomycetes</taxon>
        <taxon>Pseudonocardiales</taxon>
        <taxon>Pseudonocardiaceae</taxon>
        <taxon>Pseudonocardia</taxon>
    </lineage>
</organism>
<name>A0ABN1NK48_9PSEU</name>
<proteinExistence type="predicted"/>
<gene>
    <name evidence="1" type="ORF">GCM10009559_81380</name>
</gene>